<evidence type="ECO:0000313" key="9">
    <source>
        <dbReference type="Proteomes" id="UP000516057"/>
    </source>
</evidence>
<evidence type="ECO:0000256" key="1">
    <source>
        <dbReference type="ARBA" id="ARBA00004141"/>
    </source>
</evidence>
<dbReference type="PANTHER" id="PTHR32322:SF2">
    <property type="entry name" value="EAMA DOMAIN-CONTAINING PROTEIN"/>
    <property type="match status" value="1"/>
</dbReference>
<evidence type="ECO:0000256" key="2">
    <source>
        <dbReference type="ARBA" id="ARBA00007362"/>
    </source>
</evidence>
<sequence length="309" mass="32205">MPSSHPHGAATPAHHYAFPLFAVLIWSGNTVVSKMAAGAIGPAEIGFYRWLLAALLLTPLALRPALRNGPAIRAQAGRIVVLGLLGMVVYQSLAYYAAYLTSATHMGIIGSLTPMMVLALSIPLLGQPLTAGAVAGSVLSIAGVVLVVTGGHPGSLLAGGVGAGDGLMLLAMFAYAVYAVLLKRWGMQGVPPLQLMYLQVLVATVALLPLYLLSARTGLTRTNLPMVLYAGVFASVFAPWCWMRAVTHLGPGRSSMCFNLIPLLTALIAAALLGEHLAIYHLFGGLLTVGGVMLGELWKTPLPAQPARA</sequence>
<feature type="domain" description="EamA" evidence="7">
    <location>
        <begin position="20"/>
        <end position="148"/>
    </location>
</feature>
<dbReference type="RefSeq" id="WP_187734905.1">
    <property type="nucleotide sequence ID" value="NZ_CP060790.1"/>
</dbReference>
<feature type="transmembrane region" description="Helical" evidence="6">
    <location>
        <begin position="156"/>
        <end position="181"/>
    </location>
</feature>
<keyword evidence="9" id="KW-1185">Reference proteome</keyword>
<evidence type="ECO:0000259" key="7">
    <source>
        <dbReference type="Pfam" id="PF00892"/>
    </source>
</evidence>
<feature type="transmembrane region" description="Helical" evidence="6">
    <location>
        <begin position="226"/>
        <end position="243"/>
    </location>
</feature>
<feature type="transmembrane region" description="Helical" evidence="6">
    <location>
        <begin position="20"/>
        <end position="41"/>
    </location>
</feature>
<keyword evidence="5 6" id="KW-0472">Membrane</keyword>
<dbReference type="Proteomes" id="UP000516057">
    <property type="component" value="Chromosome"/>
</dbReference>
<comment type="subcellular location">
    <subcellularLocation>
        <location evidence="1">Membrane</location>
        <topology evidence="1">Multi-pass membrane protein</topology>
    </subcellularLocation>
</comment>
<proteinExistence type="inferred from homology"/>
<dbReference type="InterPro" id="IPR050638">
    <property type="entry name" value="AA-Vitamin_Transporters"/>
</dbReference>
<dbReference type="AlphaFoldDB" id="A0A7H0HBI9"/>
<organism evidence="8 9">
    <name type="scientific">Paenacidovorax monticola</name>
    <dbReference type="NCBI Taxonomy" id="1926868"/>
    <lineage>
        <taxon>Bacteria</taxon>
        <taxon>Pseudomonadati</taxon>
        <taxon>Pseudomonadota</taxon>
        <taxon>Betaproteobacteria</taxon>
        <taxon>Burkholderiales</taxon>
        <taxon>Comamonadaceae</taxon>
        <taxon>Paenacidovorax</taxon>
    </lineage>
</organism>
<dbReference type="GO" id="GO:0016020">
    <property type="term" value="C:membrane"/>
    <property type="evidence" value="ECO:0007669"/>
    <property type="project" value="UniProtKB-SubCell"/>
</dbReference>
<dbReference type="EMBL" id="CP060790">
    <property type="protein sequence ID" value="QNP57905.1"/>
    <property type="molecule type" value="Genomic_DNA"/>
</dbReference>
<feature type="domain" description="EamA" evidence="7">
    <location>
        <begin position="164"/>
        <end position="294"/>
    </location>
</feature>
<evidence type="ECO:0000256" key="4">
    <source>
        <dbReference type="ARBA" id="ARBA00022989"/>
    </source>
</evidence>
<accession>A0A7H0HBI9</accession>
<keyword evidence="4 6" id="KW-1133">Transmembrane helix</keyword>
<keyword evidence="3 6" id="KW-0812">Transmembrane</keyword>
<reference evidence="8 9" key="1">
    <citation type="submission" date="2020-08" db="EMBL/GenBank/DDBJ databases">
        <title>Genome sequence of Acidovorax monticola KACC 19171T.</title>
        <authorList>
            <person name="Hyun D.-W."/>
            <person name="Bae J.-W."/>
        </authorList>
    </citation>
    <scope>NUCLEOTIDE SEQUENCE [LARGE SCALE GENOMIC DNA]</scope>
    <source>
        <strain evidence="8 9">KACC 19171</strain>
    </source>
</reference>
<comment type="similarity">
    <text evidence="2">Belongs to the EamA transporter family.</text>
</comment>
<dbReference type="InterPro" id="IPR037185">
    <property type="entry name" value="EmrE-like"/>
</dbReference>
<evidence type="ECO:0000256" key="6">
    <source>
        <dbReference type="SAM" id="Phobius"/>
    </source>
</evidence>
<feature type="transmembrane region" description="Helical" evidence="6">
    <location>
        <begin position="47"/>
        <end position="66"/>
    </location>
</feature>
<dbReference type="InterPro" id="IPR000620">
    <property type="entry name" value="EamA_dom"/>
</dbReference>
<feature type="transmembrane region" description="Helical" evidence="6">
    <location>
        <begin position="255"/>
        <end position="273"/>
    </location>
</feature>
<feature type="transmembrane region" description="Helical" evidence="6">
    <location>
        <begin position="78"/>
        <end position="97"/>
    </location>
</feature>
<name>A0A7H0HBI9_9BURK</name>
<dbReference type="SUPFAM" id="SSF103481">
    <property type="entry name" value="Multidrug resistance efflux transporter EmrE"/>
    <property type="match status" value="2"/>
</dbReference>
<evidence type="ECO:0000256" key="3">
    <source>
        <dbReference type="ARBA" id="ARBA00022692"/>
    </source>
</evidence>
<gene>
    <name evidence="8" type="ORF">H9L24_12320</name>
</gene>
<dbReference type="Pfam" id="PF00892">
    <property type="entry name" value="EamA"/>
    <property type="match status" value="2"/>
</dbReference>
<feature type="transmembrane region" description="Helical" evidence="6">
    <location>
        <begin position="193"/>
        <end position="214"/>
    </location>
</feature>
<dbReference type="KEGG" id="amon:H9L24_12320"/>
<evidence type="ECO:0000256" key="5">
    <source>
        <dbReference type="ARBA" id="ARBA00023136"/>
    </source>
</evidence>
<evidence type="ECO:0000313" key="8">
    <source>
        <dbReference type="EMBL" id="QNP57905.1"/>
    </source>
</evidence>
<feature type="transmembrane region" description="Helical" evidence="6">
    <location>
        <begin position="129"/>
        <end position="150"/>
    </location>
</feature>
<dbReference type="PANTHER" id="PTHR32322">
    <property type="entry name" value="INNER MEMBRANE TRANSPORTER"/>
    <property type="match status" value="1"/>
</dbReference>
<protein>
    <submittedName>
        <fullName evidence="8">DMT family transporter</fullName>
    </submittedName>
</protein>
<feature type="transmembrane region" description="Helical" evidence="6">
    <location>
        <begin position="103"/>
        <end position="122"/>
    </location>
</feature>